<dbReference type="InterPro" id="IPR005467">
    <property type="entry name" value="His_kinase_dom"/>
</dbReference>
<dbReference type="GO" id="GO:0005524">
    <property type="term" value="F:ATP binding"/>
    <property type="evidence" value="ECO:0007669"/>
    <property type="project" value="UniProtKB-KW"/>
</dbReference>
<dbReference type="PANTHER" id="PTHR43065">
    <property type="entry name" value="SENSOR HISTIDINE KINASE"/>
    <property type="match status" value="1"/>
</dbReference>
<dbReference type="Pfam" id="PF02518">
    <property type="entry name" value="HATPase_c"/>
    <property type="match status" value="1"/>
</dbReference>
<dbReference type="RefSeq" id="WP_082348921.1">
    <property type="nucleotide sequence ID" value="NZ_CP159837.1"/>
</dbReference>
<comment type="catalytic activity">
    <reaction evidence="1">
        <text>ATP + protein L-histidine = ADP + protein N-phospho-L-histidine.</text>
        <dbReference type="EC" id="2.7.13.3"/>
    </reaction>
</comment>
<dbReference type="GO" id="GO:0000155">
    <property type="term" value="F:phosphorelay sensor kinase activity"/>
    <property type="evidence" value="ECO:0007669"/>
    <property type="project" value="InterPro"/>
</dbReference>
<dbReference type="PRINTS" id="PR00344">
    <property type="entry name" value="BCTRLSENSOR"/>
</dbReference>
<dbReference type="InterPro" id="IPR018488">
    <property type="entry name" value="cNMP-bd_CS"/>
</dbReference>
<dbReference type="InterPro" id="IPR003661">
    <property type="entry name" value="HisK_dim/P_dom"/>
</dbReference>
<dbReference type="PROSITE" id="PS00889">
    <property type="entry name" value="CNMP_BINDING_2"/>
    <property type="match status" value="1"/>
</dbReference>
<evidence type="ECO:0000259" key="9">
    <source>
        <dbReference type="PROSITE" id="PS50042"/>
    </source>
</evidence>
<dbReference type="InterPro" id="IPR036890">
    <property type="entry name" value="HATPase_C_sf"/>
</dbReference>
<dbReference type="InterPro" id="IPR004358">
    <property type="entry name" value="Sig_transdc_His_kin-like_C"/>
</dbReference>
<keyword evidence="6" id="KW-0418">Kinase</keyword>
<accession>A0AAU8JDT2</accession>
<organism evidence="11">
    <name type="scientific">Planktothricoides raciborskii GIHE-MW2</name>
    <dbReference type="NCBI Taxonomy" id="2792601"/>
    <lineage>
        <taxon>Bacteria</taxon>
        <taxon>Bacillati</taxon>
        <taxon>Cyanobacteriota</taxon>
        <taxon>Cyanophyceae</taxon>
        <taxon>Oscillatoriophycideae</taxon>
        <taxon>Oscillatoriales</taxon>
        <taxon>Oscillatoriaceae</taxon>
        <taxon>Planktothricoides</taxon>
    </lineage>
</organism>
<keyword evidence="7 11" id="KW-0067">ATP-binding</keyword>
<gene>
    <name evidence="11" type="ORF">ABWT76_005223</name>
</gene>
<keyword evidence="3" id="KW-0597">Phosphoprotein</keyword>
<evidence type="ECO:0000259" key="10">
    <source>
        <dbReference type="PROSITE" id="PS50109"/>
    </source>
</evidence>
<dbReference type="Gene3D" id="2.60.120.10">
    <property type="entry name" value="Jelly Rolls"/>
    <property type="match status" value="1"/>
</dbReference>
<dbReference type="PROSITE" id="PS50109">
    <property type="entry name" value="HIS_KIN"/>
    <property type="match status" value="1"/>
</dbReference>
<dbReference type="SMART" id="SM00388">
    <property type="entry name" value="HisKA"/>
    <property type="match status" value="1"/>
</dbReference>
<dbReference type="Gene3D" id="1.10.287.130">
    <property type="match status" value="1"/>
</dbReference>
<dbReference type="EMBL" id="CP159837">
    <property type="protein sequence ID" value="XCM36462.1"/>
    <property type="molecule type" value="Genomic_DNA"/>
</dbReference>
<dbReference type="Pfam" id="PF00512">
    <property type="entry name" value="HisKA"/>
    <property type="match status" value="1"/>
</dbReference>
<evidence type="ECO:0000256" key="7">
    <source>
        <dbReference type="ARBA" id="ARBA00022840"/>
    </source>
</evidence>
<feature type="domain" description="Cyclic nucleotide-binding" evidence="9">
    <location>
        <begin position="8"/>
        <end position="111"/>
    </location>
</feature>
<dbReference type="InterPro" id="IPR014710">
    <property type="entry name" value="RmlC-like_jellyroll"/>
</dbReference>
<evidence type="ECO:0000256" key="1">
    <source>
        <dbReference type="ARBA" id="ARBA00000085"/>
    </source>
</evidence>
<feature type="domain" description="Histidine kinase" evidence="10">
    <location>
        <begin position="156"/>
        <end position="364"/>
    </location>
</feature>
<dbReference type="SUPFAM" id="SSF51206">
    <property type="entry name" value="cAMP-binding domain-like"/>
    <property type="match status" value="1"/>
</dbReference>
<dbReference type="AlphaFoldDB" id="A0AAU8JDT2"/>
<dbReference type="Pfam" id="PF00027">
    <property type="entry name" value="cNMP_binding"/>
    <property type="match status" value="1"/>
</dbReference>
<dbReference type="SMART" id="SM00100">
    <property type="entry name" value="cNMP"/>
    <property type="match status" value="1"/>
</dbReference>
<evidence type="ECO:0000256" key="2">
    <source>
        <dbReference type="ARBA" id="ARBA00012438"/>
    </source>
</evidence>
<keyword evidence="4" id="KW-0808">Transferase</keyword>
<dbReference type="EC" id="2.7.13.3" evidence="2"/>
<dbReference type="PANTHER" id="PTHR43065:SF10">
    <property type="entry name" value="PEROXIDE STRESS-ACTIVATED HISTIDINE KINASE MAK3"/>
    <property type="match status" value="1"/>
</dbReference>
<evidence type="ECO:0000256" key="8">
    <source>
        <dbReference type="ARBA" id="ARBA00023012"/>
    </source>
</evidence>
<reference evidence="11" key="1">
    <citation type="submission" date="2024-07" db="EMBL/GenBank/DDBJ databases">
        <authorList>
            <person name="Kim Y.J."/>
            <person name="Jeong J.Y."/>
        </authorList>
    </citation>
    <scope>NUCLEOTIDE SEQUENCE</scope>
    <source>
        <strain evidence="11">GIHE-MW2</strain>
    </source>
</reference>
<evidence type="ECO:0000256" key="5">
    <source>
        <dbReference type="ARBA" id="ARBA00022741"/>
    </source>
</evidence>
<dbReference type="PROSITE" id="PS50042">
    <property type="entry name" value="CNMP_BINDING_3"/>
    <property type="match status" value="1"/>
</dbReference>
<evidence type="ECO:0000313" key="11">
    <source>
        <dbReference type="EMBL" id="XCM36462.1"/>
    </source>
</evidence>
<name>A0AAU8JDT2_9CYAN</name>
<evidence type="ECO:0000256" key="6">
    <source>
        <dbReference type="ARBA" id="ARBA00022777"/>
    </source>
</evidence>
<dbReference type="SUPFAM" id="SSF55874">
    <property type="entry name" value="ATPase domain of HSP90 chaperone/DNA topoisomerase II/histidine kinase"/>
    <property type="match status" value="1"/>
</dbReference>
<dbReference type="SMART" id="SM00387">
    <property type="entry name" value="HATPase_c"/>
    <property type="match status" value="1"/>
</dbReference>
<evidence type="ECO:0000256" key="4">
    <source>
        <dbReference type="ARBA" id="ARBA00022679"/>
    </source>
</evidence>
<dbReference type="Gene3D" id="3.30.565.10">
    <property type="entry name" value="Histidine kinase-like ATPase, C-terminal domain"/>
    <property type="match status" value="1"/>
</dbReference>
<dbReference type="CDD" id="cd00038">
    <property type="entry name" value="CAP_ED"/>
    <property type="match status" value="1"/>
</dbReference>
<dbReference type="CDD" id="cd00075">
    <property type="entry name" value="HATPase"/>
    <property type="match status" value="1"/>
</dbReference>
<dbReference type="SUPFAM" id="SSF47384">
    <property type="entry name" value="Homodimeric domain of signal transducing histidine kinase"/>
    <property type="match status" value="1"/>
</dbReference>
<dbReference type="CDD" id="cd00082">
    <property type="entry name" value="HisKA"/>
    <property type="match status" value="1"/>
</dbReference>
<keyword evidence="8" id="KW-0902">Two-component regulatory system</keyword>
<keyword evidence="5" id="KW-0547">Nucleotide-binding</keyword>
<dbReference type="InterPro" id="IPR003594">
    <property type="entry name" value="HATPase_dom"/>
</dbReference>
<dbReference type="InterPro" id="IPR018490">
    <property type="entry name" value="cNMP-bd_dom_sf"/>
</dbReference>
<sequence>MDLKSHRFILYFQEEQATELCQVATVRSFQDGMLVFEENEIPDSLYLVLAGEVEFSKSLGPNQYQTIAWSHPNDFFGEFGVLDGQPRSARAICRGETVLAKIPCDQLMNILERTPGNVVMKLFSHVIQYLRITTDQYVHEIMHKQKMALIGEMVNAIVHDFKSPFTGIQLSSSMIRDIHQDDEETQEWCYLIETQVTRMLGMAEELLEFTRGTSTLQKKPVNLSEILAKFERLNRIYLKDAKVDFVVAGVDEIVLWADENKLIRVLQNLIVNAVDAFDGKGGIIEVTASEENQWVSLKITDNGPGIPPEIQDRLFDAFVTYGKRGGTGLGTAIVRSIINAHGGDISFTSNSAGTTFLIRLPQSETQRESLVNSVNSVNSSTVIKENHPLSTVNH</sequence>
<proteinExistence type="predicted"/>
<dbReference type="InterPro" id="IPR036097">
    <property type="entry name" value="HisK_dim/P_sf"/>
</dbReference>
<evidence type="ECO:0000256" key="3">
    <source>
        <dbReference type="ARBA" id="ARBA00022553"/>
    </source>
</evidence>
<dbReference type="InterPro" id="IPR000595">
    <property type="entry name" value="cNMP-bd_dom"/>
</dbReference>
<protein>
    <recommendedName>
        <fullName evidence="2">histidine kinase</fullName>
        <ecNumber evidence="2">2.7.13.3</ecNumber>
    </recommendedName>
</protein>